<name>A0AAD7U8X6_9STRA</name>
<feature type="region of interest" description="Disordered" evidence="1">
    <location>
        <begin position="90"/>
        <end position="155"/>
    </location>
</feature>
<evidence type="ECO:0000313" key="2">
    <source>
        <dbReference type="EMBL" id="KAJ8600411.1"/>
    </source>
</evidence>
<accession>A0AAD7U8X6</accession>
<feature type="non-terminal residue" evidence="2">
    <location>
        <position position="1"/>
    </location>
</feature>
<comment type="caution">
    <text evidence="2">The sequence shown here is derived from an EMBL/GenBank/DDBJ whole genome shotgun (WGS) entry which is preliminary data.</text>
</comment>
<feature type="compositionally biased region" description="Basic and acidic residues" evidence="1">
    <location>
        <begin position="102"/>
        <end position="140"/>
    </location>
</feature>
<proteinExistence type="predicted"/>
<keyword evidence="3" id="KW-1185">Reference proteome</keyword>
<dbReference type="AlphaFoldDB" id="A0AAD7U8X6"/>
<gene>
    <name evidence="2" type="ORF">CTAYLR_001450</name>
</gene>
<evidence type="ECO:0000313" key="3">
    <source>
        <dbReference type="Proteomes" id="UP001230188"/>
    </source>
</evidence>
<protein>
    <submittedName>
        <fullName evidence="2">Uncharacterized protein</fullName>
    </submittedName>
</protein>
<reference evidence="2" key="1">
    <citation type="submission" date="2023-01" db="EMBL/GenBank/DDBJ databases">
        <title>Metagenome sequencing of chrysophaentin producing Chrysophaeum taylorii.</title>
        <authorList>
            <person name="Davison J."/>
            <person name="Bewley C."/>
        </authorList>
    </citation>
    <scope>NUCLEOTIDE SEQUENCE</scope>
    <source>
        <strain evidence="2">NIES-1699</strain>
    </source>
</reference>
<dbReference type="EMBL" id="JAQMWT010000523">
    <property type="protein sequence ID" value="KAJ8600411.1"/>
    <property type="molecule type" value="Genomic_DNA"/>
</dbReference>
<sequence length="536" mass="56252">PNGFFSSKNSVFEKTVMIRRRLSGALVLAGAWAEDFSCCFYPAVNNRCAVCETFATSDDFCAQSQSNCDQSINQSQGPMSTQVVPAANSLPDNPRAVAAPLDRTDNPQAHDLKGANDGRALDYGPDDGRTLDSGPDDGRTLDTSANDLETDDVDADHLGTDDLRAHHVAADLEDAHDLGAHESCAVAVRGLPDLGFAASTDANPFCALSASNCESCEGTFCPGENAGTAAYTYQPTRAPTPKPLPTPKPTIAPSSSGYSICCLFSSTGAPCTACGGFIASTDTNPFCASSEANCDSCGGEFCKGENAGTAAYTFPPTPESAAVSSCSNDPTWYKRGDPDKDCAWVEKFVPTRCAVKGATTFAYQGCPLACGTCANSECGAESTSWYLGSNPSKNCGWVADAAGNRCHKQADGTYAFEACPFACSACSISGCEDSDDWAKPGEPSKDCSWVAEAKSNRCIVLGADGTYAYESCSAACHSCYEALVGSDCANDESWHKRADPSKTCDWVASFTPARCLVKGEDDEWGFEMCPEACDAC</sequence>
<dbReference type="Proteomes" id="UP001230188">
    <property type="component" value="Unassembled WGS sequence"/>
</dbReference>
<organism evidence="2 3">
    <name type="scientific">Chrysophaeum taylorii</name>
    <dbReference type="NCBI Taxonomy" id="2483200"/>
    <lineage>
        <taxon>Eukaryota</taxon>
        <taxon>Sar</taxon>
        <taxon>Stramenopiles</taxon>
        <taxon>Ochrophyta</taxon>
        <taxon>Pelagophyceae</taxon>
        <taxon>Pelagomonadales</taxon>
        <taxon>Pelagomonadaceae</taxon>
        <taxon>Chrysophaeum</taxon>
    </lineage>
</organism>
<evidence type="ECO:0000256" key="1">
    <source>
        <dbReference type="SAM" id="MobiDB-lite"/>
    </source>
</evidence>